<proteinExistence type="inferred from homology"/>
<feature type="transmembrane region" description="Helical" evidence="15">
    <location>
        <begin position="488"/>
        <end position="507"/>
    </location>
</feature>
<protein>
    <submittedName>
        <fullName evidence="16">Neuronal acetylcholine receptor subunit alpha-3-like isoform X2</fullName>
    </submittedName>
</protein>
<feature type="transmembrane region" description="Helical" evidence="15">
    <location>
        <begin position="345"/>
        <end position="362"/>
    </location>
</feature>
<dbReference type="FunFam" id="1.20.58.390:FF:000043">
    <property type="entry name" value="AcetylCholine Receptor"/>
    <property type="match status" value="1"/>
</dbReference>
<name>A0A6S7FQA5_PARCT</name>
<evidence type="ECO:0000256" key="3">
    <source>
        <dbReference type="ARBA" id="ARBA00022475"/>
    </source>
</evidence>
<evidence type="ECO:0000256" key="7">
    <source>
        <dbReference type="ARBA" id="ARBA00023065"/>
    </source>
</evidence>
<gene>
    <name evidence="16" type="ORF">PACLA_8A009548</name>
</gene>
<dbReference type="InterPro" id="IPR018000">
    <property type="entry name" value="Neurotransmitter_ion_chnl_CS"/>
</dbReference>
<dbReference type="SUPFAM" id="SSF63712">
    <property type="entry name" value="Nicotinic receptor ligand binding domain-like"/>
    <property type="match status" value="1"/>
</dbReference>
<evidence type="ECO:0000256" key="15">
    <source>
        <dbReference type="RuleBase" id="RU000687"/>
    </source>
</evidence>
<feature type="transmembrane region" description="Helical" evidence="15">
    <location>
        <begin position="277"/>
        <end position="295"/>
    </location>
</feature>
<dbReference type="GO" id="GO:0045211">
    <property type="term" value="C:postsynaptic membrane"/>
    <property type="evidence" value="ECO:0007669"/>
    <property type="project" value="InterPro"/>
</dbReference>
<reference evidence="16" key="1">
    <citation type="submission" date="2020-04" db="EMBL/GenBank/DDBJ databases">
        <authorList>
            <person name="Alioto T."/>
            <person name="Alioto T."/>
            <person name="Gomez Garrido J."/>
        </authorList>
    </citation>
    <scope>NUCLEOTIDE SEQUENCE</scope>
    <source>
        <strain evidence="16">A484AB</strain>
    </source>
</reference>
<dbReference type="PANTHER" id="PTHR18945">
    <property type="entry name" value="NEUROTRANSMITTER GATED ION CHANNEL"/>
    <property type="match status" value="1"/>
</dbReference>
<feature type="chain" id="PRO_5040558142" evidence="15">
    <location>
        <begin position="22"/>
        <end position="515"/>
    </location>
</feature>
<dbReference type="InterPro" id="IPR006029">
    <property type="entry name" value="Neurotrans-gated_channel_TM"/>
</dbReference>
<dbReference type="EMBL" id="CACRXK020000097">
    <property type="protein sequence ID" value="CAB3978219.1"/>
    <property type="molecule type" value="Genomic_DNA"/>
</dbReference>
<keyword evidence="2 15" id="KW-0813">Transport</keyword>
<evidence type="ECO:0000256" key="1">
    <source>
        <dbReference type="ARBA" id="ARBA00009237"/>
    </source>
</evidence>
<dbReference type="PRINTS" id="PR00252">
    <property type="entry name" value="NRIONCHANNEL"/>
</dbReference>
<evidence type="ECO:0000256" key="2">
    <source>
        <dbReference type="ARBA" id="ARBA00022448"/>
    </source>
</evidence>
<dbReference type="InterPro" id="IPR036734">
    <property type="entry name" value="Neur_chan_lig-bd_sf"/>
</dbReference>
<keyword evidence="13 15" id="KW-0407">Ion channel</keyword>
<dbReference type="FunFam" id="2.70.170.10:FF:000016">
    <property type="entry name" value="Nicotinic acetylcholine receptor subunit"/>
    <property type="match status" value="1"/>
</dbReference>
<keyword evidence="6" id="KW-0770">Synapse</keyword>
<dbReference type="NCBIfam" id="TIGR00860">
    <property type="entry name" value="LIC"/>
    <property type="match status" value="1"/>
</dbReference>
<dbReference type="InterPro" id="IPR036719">
    <property type="entry name" value="Neuro-gated_channel_TM_sf"/>
</dbReference>
<keyword evidence="15" id="KW-0732">Signal</keyword>
<keyword evidence="9" id="KW-1015">Disulfide bond</keyword>
<feature type="transmembrane region" description="Helical" evidence="15">
    <location>
        <begin position="245"/>
        <end position="270"/>
    </location>
</feature>
<dbReference type="PROSITE" id="PS00236">
    <property type="entry name" value="NEUROTR_ION_CHANNEL"/>
    <property type="match status" value="1"/>
</dbReference>
<keyword evidence="4 15" id="KW-0812">Transmembrane</keyword>
<dbReference type="GO" id="GO:0022848">
    <property type="term" value="F:acetylcholine-gated monoatomic cation-selective channel activity"/>
    <property type="evidence" value="ECO:0007669"/>
    <property type="project" value="InterPro"/>
</dbReference>
<evidence type="ECO:0000256" key="9">
    <source>
        <dbReference type="ARBA" id="ARBA00023157"/>
    </source>
</evidence>
<feature type="transmembrane region" description="Helical" evidence="15">
    <location>
        <begin position="307"/>
        <end position="333"/>
    </location>
</feature>
<organism evidence="16 17">
    <name type="scientific">Paramuricea clavata</name>
    <name type="common">Red gorgonian</name>
    <name type="synonym">Violescent sea-whip</name>
    <dbReference type="NCBI Taxonomy" id="317549"/>
    <lineage>
        <taxon>Eukaryota</taxon>
        <taxon>Metazoa</taxon>
        <taxon>Cnidaria</taxon>
        <taxon>Anthozoa</taxon>
        <taxon>Octocorallia</taxon>
        <taxon>Malacalcyonacea</taxon>
        <taxon>Plexauridae</taxon>
        <taxon>Paramuricea</taxon>
    </lineage>
</organism>
<dbReference type="Gene3D" id="1.20.58.390">
    <property type="entry name" value="Neurotransmitter-gated ion-channel transmembrane domain"/>
    <property type="match status" value="2"/>
</dbReference>
<dbReference type="SUPFAM" id="SSF90112">
    <property type="entry name" value="Neurotransmitter-gated ion-channel transmembrane pore"/>
    <property type="match status" value="1"/>
</dbReference>
<evidence type="ECO:0000313" key="16">
    <source>
        <dbReference type="EMBL" id="CAB3978219.1"/>
    </source>
</evidence>
<dbReference type="AlphaFoldDB" id="A0A6S7FQA5"/>
<accession>A0A6S7FQA5</accession>
<evidence type="ECO:0000313" key="17">
    <source>
        <dbReference type="Proteomes" id="UP001152795"/>
    </source>
</evidence>
<evidence type="ECO:0000256" key="13">
    <source>
        <dbReference type="ARBA" id="ARBA00023303"/>
    </source>
</evidence>
<feature type="signal peptide" evidence="15">
    <location>
        <begin position="1"/>
        <end position="21"/>
    </location>
</feature>
<keyword evidence="5 15" id="KW-1133">Transmembrane helix</keyword>
<dbReference type="InterPro" id="IPR002394">
    <property type="entry name" value="Nicotinic_acetylcholine_rcpt"/>
</dbReference>
<evidence type="ECO:0000256" key="11">
    <source>
        <dbReference type="ARBA" id="ARBA00023180"/>
    </source>
</evidence>
<dbReference type="OrthoDB" id="5975154at2759"/>
<evidence type="ECO:0000256" key="14">
    <source>
        <dbReference type="ARBA" id="ARBA00034099"/>
    </source>
</evidence>
<dbReference type="CDD" id="cd18997">
    <property type="entry name" value="LGIC_ECD_nAChR"/>
    <property type="match status" value="1"/>
</dbReference>
<evidence type="ECO:0000256" key="4">
    <source>
        <dbReference type="ARBA" id="ARBA00022692"/>
    </source>
</evidence>
<dbReference type="InterPro" id="IPR006201">
    <property type="entry name" value="Neur_channel"/>
</dbReference>
<evidence type="ECO:0000256" key="5">
    <source>
        <dbReference type="ARBA" id="ARBA00022989"/>
    </source>
</evidence>
<dbReference type="Gene3D" id="2.70.170.10">
    <property type="entry name" value="Neurotransmitter-gated ion-channel ligand-binding domain"/>
    <property type="match status" value="1"/>
</dbReference>
<dbReference type="InterPro" id="IPR038050">
    <property type="entry name" value="Neuro_actylchol_rec"/>
</dbReference>
<dbReference type="CDD" id="cd19051">
    <property type="entry name" value="LGIC_TM_cation"/>
    <property type="match status" value="1"/>
</dbReference>
<keyword evidence="17" id="KW-1185">Reference proteome</keyword>
<sequence length="515" mass="59159">MATRVLLLLFPVFCLLPLTSAHDNKAHWIADDEKRLVNVLFNNYSNVIRPVENKKNPVPVYLGIALTQLIDLNEKDQILITSVWLRFRWKNSFLIWNSSEFGGITSINVEPNMVWLPDIELYNRHVQFLSASGYLSDSFKKKVIIHSNGKSEWFIPVVLRSFCQVDIEYFPFDEQTCTLRFGSWTYHGLQLDFKLMEGSTDLKKYQSSGEFELITFTADRKVSNYSCCDEPYINLVFTIHFRRKMLFYLNNLVVPCVLITLASLFTFILPPTTGERVTLVITTLLSLTVFMLMIAENTPTNSDVTPMIAKFFMASMLEIGLALVITCLILNVYHSTRHALSLPRFIRILAIDVLAPLLLIATPKKRKSSRASKPQQSPRETKHEGFLLTQTLPNHNHRPMNGHIRRDVMDSPDDVIYRHHSPDNNSDSDTERHVTIHCSCRGGMGASNTQERLLSHIKYLAEREYDRERQEAVLDEWEIVAKVADRSFLVLFIVTIICTSLMIFTSAPRHPEKGI</sequence>
<keyword evidence="3" id="KW-1003">Cell membrane</keyword>
<keyword evidence="8 15" id="KW-0472">Membrane</keyword>
<comment type="caution">
    <text evidence="16">The sequence shown here is derived from an EMBL/GenBank/DDBJ whole genome shotgun (WGS) entry which is preliminary data.</text>
</comment>
<dbReference type="GO" id="GO:0004888">
    <property type="term" value="F:transmembrane signaling receptor activity"/>
    <property type="evidence" value="ECO:0007669"/>
    <property type="project" value="InterPro"/>
</dbReference>
<dbReference type="Pfam" id="PF02931">
    <property type="entry name" value="Neur_chan_LBD"/>
    <property type="match status" value="1"/>
</dbReference>
<comment type="similarity">
    <text evidence="1">Belongs to the ligand-gated ion channel (TC 1.A.9) family. Acetylcholine receptor (TC 1.A.9.1) subfamily.</text>
</comment>
<keyword evidence="11" id="KW-0325">Glycoprotein</keyword>
<evidence type="ECO:0000256" key="6">
    <source>
        <dbReference type="ARBA" id="ARBA00023018"/>
    </source>
</evidence>
<keyword evidence="7 15" id="KW-0406">Ion transport</keyword>
<evidence type="ECO:0000256" key="12">
    <source>
        <dbReference type="ARBA" id="ARBA00023286"/>
    </source>
</evidence>
<keyword evidence="10 16" id="KW-0675">Receptor</keyword>
<comment type="subcellular location">
    <subcellularLocation>
        <location evidence="14">Synaptic cell membrane</location>
        <topology evidence="14">Multi-pass membrane protein</topology>
    </subcellularLocation>
</comment>
<keyword evidence="12" id="KW-1071">Ligand-gated ion channel</keyword>
<evidence type="ECO:0000256" key="8">
    <source>
        <dbReference type="ARBA" id="ARBA00023136"/>
    </source>
</evidence>
<dbReference type="Pfam" id="PF02932">
    <property type="entry name" value="Neur_chan_memb"/>
    <property type="match status" value="1"/>
</dbReference>
<dbReference type="InterPro" id="IPR006202">
    <property type="entry name" value="Neur_chan_lig-bd"/>
</dbReference>
<evidence type="ECO:0000256" key="10">
    <source>
        <dbReference type="ARBA" id="ARBA00023170"/>
    </source>
</evidence>
<dbReference type="Proteomes" id="UP001152795">
    <property type="component" value="Unassembled WGS sequence"/>
</dbReference>
<dbReference type="PRINTS" id="PR00254">
    <property type="entry name" value="NICOTINICR"/>
</dbReference>